<organism evidence="16">
    <name type="scientific">Pseudomonas putida</name>
    <name type="common">Arthrobacter siderocapsulatus</name>
    <dbReference type="NCBI Taxonomy" id="303"/>
    <lineage>
        <taxon>Bacteria</taxon>
        <taxon>Pseudomonadati</taxon>
        <taxon>Pseudomonadota</taxon>
        <taxon>Gammaproteobacteria</taxon>
        <taxon>Pseudomonadales</taxon>
        <taxon>Pseudomonadaceae</taxon>
        <taxon>Pseudomonas</taxon>
    </lineage>
</organism>
<gene>
    <name evidence="16" type="ORF">IEC33019_2866</name>
</gene>
<dbReference type="Gene3D" id="3.80.10.10">
    <property type="entry name" value="Ribonuclease Inhibitor"/>
    <property type="match status" value="1"/>
</dbReference>
<dbReference type="InterPro" id="IPR051071">
    <property type="entry name" value="LRR-bact_E3_ubiq_ligases"/>
</dbReference>
<evidence type="ECO:0000256" key="14">
    <source>
        <dbReference type="PROSITE-ProRule" id="PRU01398"/>
    </source>
</evidence>
<dbReference type="GO" id="GO:0061630">
    <property type="term" value="F:ubiquitin protein ligase activity"/>
    <property type="evidence" value="ECO:0007669"/>
    <property type="project" value="UniProtKB-EC"/>
</dbReference>
<evidence type="ECO:0000256" key="8">
    <source>
        <dbReference type="ARBA" id="ARBA00022679"/>
    </source>
</evidence>
<evidence type="ECO:0000256" key="11">
    <source>
        <dbReference type="ARBA" id="ARBA00022843"/>
    </source>
</evidence>
<name>A0A1B2F863_PSEPU</name>
<evidence type="ECO:0000256" key="1">
    <source>
        <dbReference type="ARBA" id="ARBA00000900"/>
    </source>
</evidence>
<dbReference type="EMBL" id="CP016634">
    <property type="protein sequence ID" value="ANY88400.1"/>
    <property type="molecule type" value="Genomic_DNA"/>
</dbReference>
<keyword evidence="12" id="KW-0843">Virulence</keyword>
<dbReference type="InterPro" id="IPR046673">
    <property type="entry name" value="ToxA_N"/>
</dbReference>
<dbReference type="GO" id="GO:0030430">
    <property type="term" value="C:host cell cytoplasm"/>
    <property type="evidence" value="ECO:0007669"/>
    <property type="project" value="UniProtKB-SubCell"/>
</dbReference>
<keyword evidence="10 14" id="KW-0833">Ubl conjugation pathway</keyword>
<reference evidence="16" key="1">
    <citation type="submission" date="2016-07" db="EMBL/GenBank/DDBJ databases">
        <title>New class B carbapenemase carried by novel plasmid in Pseudomonas putida enviromental strain in eastern Amazonia.</title>
        <authorList>
            <person name="Souza C.O."/>
            <person name="Lima K.V."/>
            <person name="Brasiliense D.M."/>
            <person name="Perez-Chaparro P.J."/>
            <person name="Mamizuka E.M."/>
            <person name="Lima M.O."/>
            <person name="Lima L.N."/>
            <person name="McCulloch J.A."/>
        </authorList>
    </citation>
    <scope>NUCLEOTIDE SEQUENCE [LARGE SCALE GENOMIC DNA]</scope>
    <source>
        <strain evidence="16">IEC33019</strain>
    </source>
</reference>
<dbReference type="RefSeq" id="WP_099593731.1">
    <property type="nucleotide sequence ID" value="NZ_CP016634.1"/>
</dbReference>
<evidence type="ECO:0000256" key="12">
    <source>
        <dbReference type="ARBA" id="ARBA00023026"/>
    </source>
</evidence>
<comment type="similarity">
    <text evidence="4 14">Belongs to the LRR-containing bacterial E3 ligase family.</text>
</comment>
<dbReference type="SUPFAM" id="SSF52058">
    <property type="entry name" value="L domain-like"/>
    <property type="match status" value="1"/>
</dbReference>
<dbReference type="PANTHER" id="PTHR47114">
    <property type="match status" value="1"/>
</dbReference>
<keyword evidence="13 14" id="KW-1035">Host cytoplasm</keyword>
<evidence type="ECO:0000256" key="13">
    <source>
        <dbReference type="ARBA" id="ARBA00023200"/>
    </source>
</evidence>
<evidence type="ECO:0000256" key="10">
    <source>
        <dbReference type="ARBA" id="ARBA00022786"/>
    </source>
</evidence>
<accession>A0A1B2F863</accession>
<evidence type="ECO:0000256" key="6">
    <source>
        <dbReference type="ARBA" id="ARBA00022525"/>
    </source>
</evidence>
<dbReference type="EC" id="2.3.2.27" evidence="5"/>
<sequence length="1495" mass="166129">MTQRDKPSLDAAKQAKLDTATDDFIIKRLPVWLKQGSSEQIGTLRTHYKALKASQAKVSKATQTLVGLEAYAKEKLRPLLPVTPAPDTLQWREILPSLQVPLSTGWLDYKPDERRHHGLLRLMQNFTEGARFFDGSGLVADGKDTVLTPDLPALVRQCRTLDAGAGYQALLKKVFDPATCAALAAEKRAGLKLAAAVAVLQGELDSTTQAALEQMVDAGSEQGEKTLAYPGLLTVLGQPLVDGMLVQLRNSQGEDVGEVLYLGGDLEKGLRHFPSRTALNQALAKALKQPDDQRTFSQRVELGQRPEWLALLKLRLADAEPDLQIEGEPVTGDVFDGLVQRQVERLKADARLLLVPTADVDHQASKARLQDWKDAGLGLVNLAGLFVPAVGAALLGQFVVQTLAHVFEGAVDWQRGHQHEALEHMLGVAQNLAVAGVVAAGAQAVASGFERSAFVDALEPVTVDGDKARLWNNDLSVYECTPDDPLPAPDGLCGTGERRWLRSGQRFYEVHRPVSDGPWRLRHPERQDAFGPIIETNGERCWRLRQDNPLEWSDSARMLDTLWPMPERLDAEHAEQILRIAGMDQTELRALLVDNRPLPVQLRSTLRRFEAHGRVEAFFDHLEAGTEGEAKIQAWCDARPELQAPSPAARREKLLDDQAQLREQLLEHLSQETLADDALRTLLLRDFPGLPQAYAQEAISAVSAVQRSLALAEARVPLALARKARVLSQQARLARALEGVYLTHTDSDLCGELVLAVLSRMPNWPQGVNLELREGSDTGRRLAVIAPTARRDEARTLLVRKNGRFRLYDYHGRELETDVAEPCGIFEAIAAVLTPEQVTRLGLATEDTPQALRLLVQQRLPTTRKALLQLLSWSELSASFKPPQRLADGRLGYPLSGRGAVGQRAQDTLRVRIRNLYPQFDDERVETFLEQLLSAPGSPFEVLLVQENQYAQLDEALNRWVSAEASASRRTLRQYLGRRLRQCWRLQGEAVTGEDGQAQGMRLDLSGFALQALPEIPPEVEFSHVTELTLSGMDLGQVSTPFLRCFGSVRRLNLADNRLRRLPDGLGYLTDLRSLQLARNAIRLDPAGIAILTALPELHELDLSFNPLGAPQMRWNHLSELDLLRLRRCSLAAWPSGLELCERLTYVDLRDNQIASVPTETLQMPLAHRTAFIVDGNPLPAWELARLVALDINHLPHDPLDTGVSVATTTRDRWLQDGEPDLRATRQAQWDSLGTDPDSSGLLELLGELRRTTDYQSAPANLAEQVWDLIGFLADNQALRDRLYGWANQPRSCSDSVARQFSDLLVLRQVVEVENRTASEDAGEELLKLGRQLFRLDQVERVASQDIAQRVAAGRTVDAIEISLFYRVRLAQALELPFQPRSMRFLNLASVSEAQLLEALRAVQAAETNEALVESLGGRRFWRDYVQARHPAVFASLKATFEAQGTELDEARAGLSSQEYTDRWGRLQSAREAAVQERIEQLTLEILESQALDQA</sequence>
<dbReference type="Pfam" id="PF20178">
    <property type="entry name" value="ToxA_N"/>
    <property type="match status" value="1"/>
</dbReference>
<keyword evidence="11 14" id="KW-0832">Ubl conjugation</keyword>
<dbReference type="InterPro" id="IPR003591">
    <property type="entry name" value="Leu-rich_rpt_typical-subtyp"/>
</dbReference>
<dbReference type="PANTHER" id="PTHR47114:SF2">
    <property type="entry name" value="OLIGODENDROCYTE-MYELIN GLYCOPROTEIN"/>
    <property type="match status" value="1"/>
</dbReference>
<keyword evidence="9" id="KW-0677">Repeat</keyword>
<evidence type="ECO:0000256" key="5">
    <source>
        <dbReference type="ARBA" id="ARBA00012483"/>
    </source>
</evidence>
<comment type="PTM">
    <text evidence="14">Ubiquitinated in the presence of host E1 ubiquitin-activating enzyme, E2 ubiquitin-conjugating enzyme and ubiquitin.</text>
</comment>
<feature type="active site" description="Glycyl thioester intermediate" evidence="14">
    <location>
        <position position="1293"/>
    </location>
</feature>
<evidence type="ECO:0000256" key="7">
    <source>
        <dbReference type="ARBA" id="ARBA00022614"/>
    </source>
</evidence>
<comment type="subcellular location">
    <subcellularLocation>
        <location evidence="2">Host cytoplasm</location>
    </subcellularLocation>
    <subcellularLocation>
        <location evidence="3">Secreted</location>
    </subcellularLocation>
</comment>
<dbReference type="Gene3D" id="1.20.58.360">
    <property type="entry name" value="Shigella T3SS effector IpaH defines"/>
    <property type="match status" value="1"/>
</dbReference>
<proteinExistence type="inferred from homology"/>
<dbReference type="SMART" id="SM00369">
    <property type="entry name" value="LRR_TYP"/>
    <property type="match status" value="3"/>
</dbReference>
<dbReference type="GO" id="GO:0005576">
    <property type="term" value="C:extracellular region"/>
    <property type="evidence" value="ECO:0007669"/>
    <property type="project" value="UniProtKB-SubCell"/>
</dbReference>
<comment type="catalytic activity">
    <reaction evidence="1">
        <text>S-ubiquitinyl-[E2 ubiquitin-conjugating enzyme]-L-cysteine + [acceptor protein]-L-lysine = [E2 ubiquitin-conjugating enzyme]-L-cysteine + N(6)-ubiquitinyl-[acceptor protein]-L-lysine.</text>
        <dbReference type="EC" id="2.3.2.27"/>
    </reaction>
</comment>
<dbReference type="PROSITE" id="PS52053">
    <property type="entry name" value="NEL"/>
    <property type="match status" value="1"/>
</dbReference>
<evidence type="ECO:0000259" key="15">
    <source>
        <dbReference type="PROSITE" id="PS52053"/>
    </source>
</evidence>
<evidence type="ECO:0000256" key="2">
    <source>
        <dbReference type="ARBA" id="ARBA00004192"/>
    </source>
</evidence>
<evidence type="ECO:0000256" key="9">
    <source>
        <dbReference type="ARBA" id="ARBA00022737"/>
    </source>
</evidence>
<evidence type="ECO:0000256" key="4">
    <source>
        <dbReference type="ARBA" id="ARBA00009868"/>
    </source>
</evidence>
<dbReference type="Pfam" id="PF14496">
    <property type="entry name" value="NEL"/>
    <property type="match status" value="1"/>
</dbReference>
<evidence type="ECO:0000256" key="3">
    <source>
        <dbReference type="ARBA" id="ARBA00004613"/>
    </source>
</evidence>
<dbReference type="GO" id="GO:0016567">
    <property type="term" value="P:protein ubiquitination"/>
    <property type="evidence" value="ECO:0007669"/>
    <property type="project" value="InterPro"/>
</dbReference>
<evidence type="ECO:0000313" key="16">
    <source>
        <dbReference type="EMBL" id="ANY88400.1"/>
    </source>
</evidence>
<dbReference type="InterPro" id="IPR032675">
    <property type="entry name" value="LRR_dom_sf"/>
</dbReference>
<dbReference type="InterPro" id="IPR029487">
    <property type="entry name" value="NEL_dom"/>
</dbReference>
<protein>
    <recommendedName>
        <fullName evidence="5">RING-type E3 ubiquitin transferase</fullName>
        <ecNumber evidence="5">2.3.2.27</ecNumber>
    </recommendedName>
</protein>
<keyword evidence="7" id="KW-0433">Leucine-rich repeat</keyword>
<keyword evidence="8 14" id="KW-0808">Transferase</keyword>
<feature type="domain" description="NEL" evidence="15">
    <location>
        <begin position="1206"/>
        <end position="1495"/>
    </location>
</feature>
<keyword evidence="6 14" id="KW-0964">Secreted</keyword>